<evidence type="ECO:0000313" key="1">
    <source>
        <dbReference type="EMBL" id="RCH98745.1"/>
    </source>
</evidence>
<protein>
    <submittedName>
        <fullName evidence="1">Uncharacterized protein</fullName>
    </submittedName>
</protein>
<organism evidence="1 2">
    <name type="scientific">Rhizopus azygosporus</name>
    <name type="common">Rhizopus microsporus var. azygosporus</name>
    <dbReference type="NCBI Taxonomy" id="86630"/>
    <lineage>
        <taxon>Eukaryota</taxon>
        <taxon>Fungi</taxon>
        <taxon>Fungi incertae sedis</taxon>
        <taxon>Mucoromycota</taxon>
        <taxon>Mucoromycotina</taxon>
        <taxon>Mucoromycetes</taxon>
        <taxon>Mucorales</taxon>
        <taxon>Mucorineae</taxon>
        <taxon>Rhizopodaceae</taxon>
        <taxon>Rhizopus</taxon>
    </lineage>
</organism>
<name>A0A367K982_RHIAZ</name>
<accession>A0A367K982</accession>
<dbReference type="AlphaFoldDB" id="A0A367K982"/>
<comment type="caution">
    <text evidence="1">The sequence shown here is derived from an EMBL/GenBank/DDBJ whole genome shotgun (WGS) entry which is preliminary data.</text>
</comment>
<reference evidence="1 2" key="1">
    <citation type="journal article" date="2018" name="G3 (Bethesda)">
        <title>Phylogenetic and Phylogenomic Definition of Rhizopus Species.</title>
        <authorList>
            <person name="Gryganskyi A.P."/>
            <person name="Golan J."/>
            <person name="Dolatabadi S."/>
            <person name="Mondo S."/>
            <person name="Robb S."/>
            <person name="Idnurm A."/>
            <person name="Muszewska A."/>
            <person name="Steczkiewicz K."/>
            <person name="Masonjones S."/>
            <person name="Liao H.L."/>
            <person name="Gajdeczka M.T."/>
            <person name="Anike F."/>
            <person name="Vuek A."/>
            <person name="Anishchenko I.M."/>
            <person name="Voigt K."/>
            <person name="de Hoog G.S."/>
            <person name="Smith M.E."/>
            <person name="Heitman J."/>
            <person name="Vilgalys R."/>
            <person name="Stajich J.E."/>
        </authorList>
    </citation>
    <scope>NUCLEOTIDE SEQUENCE [LARGE SCALE GENOMIC DNA]</scope>
    <source>
        <strain evidence="1 2">CBS 357.93</strain>
    </source>
</reference>
<keyword evidence="2" id="KW-1185">Reference proteome</keyword>
<dbReference type="OrthoDB" id="2267579at2759"/>
<dbReference type="EMBL" id="PJQL01000174">
    <property type="protein sequence ID" value="RCH98745.1"/>
    <property type="molecule type" value="Genomic_DNA"/>
</dbReference>
<proteinExistence type="predicted"/>
<gene>
    <name evidence="1" type="ORF">CU097_012290</name>
</gene>
<dbReference type="Proteomes" id="UP000252139">
    <property type="component" value="Unassembled WGS sequence"/>
</dbReference>
<dbReference type="STRING" id="86630.A0A367K982"/>
<evidence type="ECO:0000313" key="2">
    <source>
        <dbReference type="Proteomes" id="UP000252139"/>
    </source>
</evidence>
<sequence length="239" mass="27735">MFKAIEAARKQAHRGTIMSDITNEVLTAEEIRELREIRERFRNQDLRDEQSELPEDIQLELEASSKIQLKNKLKQYTRETIKLEGGKWTQTGTINKVYLPGGDCPNASELYNEIRYIFEEGGDEQTMSTILEKTRRLTVYCLATGTELDRDTKYLSIKELRLPDSLKYLEGTLQRRDIEFTFENNSNSRNQTLFGMTLYIRQPKETQTKTVRLGRLDLESMCSRAPRRPFTIPGILDGA</sequence>